<accession>A0A2P2N586</accession>
<evidence type="ECO:0000313" key="1">
    <source>
        <dbReference type="EMBL" id="MBX37628.1"/>
    </source>
</evidence>
<name>A0A2P2N586_RHIMU</name>
<dbReference type="AlphaFoldDB" id="A0A2P2N586"/>
<dbReference type="EMBL" id="GGEC01057144">
    <property type="protein sequence ID" value="MBX37628.1"/>
    <property type="molecule type" value="Transcribed_RNA"/>
</dbReference>
<protein>
    <submittedName>
        <fullName evidence="1">Uncharacterized protein</fullName>
    </submittedName>
</protein>
<reference evidence="1" key="1">
    <citation type="submission" date="2018-02" db="EMBL/GenBank/DDBJ databases">
        <title>Rhizophora mucronata_Transcriptome.</title>
        <authorList>
            <person name="Meera S.P."/>
            <person name="Sreeshan A."/>
            <person name="Augustine A."/>
        </authorList>
    </citation>
    <scope>NUCLEOTIDE SEQUENCE</scope>
    <source>
        <tissue evidence="1">Leaf</tissue>
    </source>
</reference>
<sequence length="40" mass="4665">MILLDTHFWVLEKMFSFSINACMHNSLAKTKQHPCKGLED</sequence>
<proteinExistence type="predicted"/>
<organism evidence="1">
    <name type="scientific">Rhizophora mucronata</name>
    <name type="common">Asiatic mangrove</name>
    <dbReference type="NCBI Taxonomy" id="61149"/>
    <lineage>
        <taxon>Eukaryota</taxon>
        <taxon>Viridiplantae</taxon>
        <taxon>Streptophyta</taxon>
        <taxon>Embryophyta</taxon>
        <taxon>Tracheophyta</taxon>
        <taxon>Spermatophyta</taxon>
        <taxon>Magnoliopsida</taxon>
        <taxon>eudicotyledons</taxon>
        <taxon>Gunneridae</taxon>
        <taxon>Pentapetalae</taxon>
        <taxon>rosids</taxon>
        <taxon>fabids</taxon>
        <taxon>Malpighiales</taxon>
        <taxon>Rhizophoraceae</taxon>
        <taxon>Rhizophora</taxon>
    </lineage>
</organism>